<protein>
    <submittedName>
        <fullName evidence="1">Uncharacterized protein</fullName>
    </submittedName>
</protein>
<organism evidence="1 2">
    <name type="scientific">Ichthyenterobacterium magnum</name>
    <dbReference type="NCBI Taxonomy" id="1230530"/>
    <lineage>
        <taxon>Bacteria</taxon>
        <taxon>Pseudomonadati</taxon>
        <taxon>Bacteroidota</taxon>
        <taxon>Flavobacteriia</taxon>
        <taxon>Flavobacteriales</taxon>
        <taxon>Flavobacteriaceae</taxon>
        <taxon>Ichthyenterobacterium</taxon>
    </lineage>
</organism>
<dbReference type="Proteomes" id="UP000284892">
    <property type="component" value="Unassembled WGS sequence"/>
</dbReference>
<reference evidence="1 2" key="1">
    <citation type="submission" date="2018-09" db="EMBL/GenBank/DDBJ databases">
        <title>Genomic Encyclopedia of Archaeal and Bacterial Type Strains, Phase II (KMG-II): from individual species to whole genera.</title>
        <authorList>
            <person name="Goeker M."/>
        </authorList>
    </citation>
    <scope>NUCLEOTIDE SEQUENCE [LARGE SCALE GENOMIC DNA]</scope>
    <source>
        <strain evidence="1 2">DSM 26283</strain>
    </source>
</reference>
<dbReference type="AlphaFoldDB" id="A0A420DUY2"/>
<sequence>MFKKENNVISKMPWKNDGYTIVNAFVKQDFEKLKQSITNNVIKAIRQHNVDFDEQTFSLDKYHKVVTSDDLHNKIIEITRNLENSDFDFDIDKLTNQFGNVLGYKLTS</sequence>
<dbReference type="EMBL" id="RAQJ01000001">
    <property type="protein sequence ID" value="RKE98111.1"/>
    <property type="molecule type" value="Genomic_DNA"/>
</dbReference>
<dbReference type="RefSeq" id="WP_120199337.1">
    <property type="nucleotide sequence ID" value="NZ_RAQJ01000001.1"/>
</dbReference>
<evidence type="ECO:0000313" key="2">
    <source>
        <dbReference type="Proteomes" id="UP000284892"/>
    </source>
</evidence>
<name>A0A420DUY2_9FLAO</name>
<accession>A0A420DUY2</accession>
<gene>
    <name evidence="1" type="ORF">BXY80_0182</name>
</gene>
<proteinExistence type="predicted"/>
<keyword evidence="2" id="KW-1185">Reference proteome</keyword>
<comment type="caution">
    <text evidence="1">The sequence shown here is derived from an EMBL/GenBank/DDBJ whole genome shotgun (WGS) entry which is preliminary data.</text>
</comment>
<evidence type="ECO:0000313" key="1">
    <source>
        <dbReference type="EMBL" id="RKE98111.1"/>
    </source>
</evidence>